<proteinExistence type="inferred from homology"/>
<dbReference type="NCBIfam" id="NF041155">
    <property type="entry name" value="encap_f1"/>
    <property type="match status" value="1"/>
</dbReference>
<sequence>MSIFKRDLAPISKEIWSEIDERAKDVFNSYLSARKVVNFIGPFGIDYNVLSEGRIAVEESKEGVNFGIYKVKPLVEQRIDFELNRWELDNIFRGAKDIDFSPLEDAVKRAALFEENAIYNSLSQANIKGIIQTSSNKIEFGNSSSEIMESLAKGILELRSSYVKSDLVLIVGPDNWKKINKFSDNYPLKKKIEESLGTKIILSHVLDGAILMPLKHEDIELIVGQDFSIGYHNCTEDKIKFFIMESFTFRILDPDIIVKFE</sequence>
<keyword evidence="5" id="KW-1185">Reference proteome</keyword>
<protein>
    <submittedName>
        <fullName evidence="4">Linocin/CFP29 family protein</fullName>
    </submittedName>
</protein>
<accession>A0AA45HJ60</accession>
<dbReference type="InterPro" id="IPR007544">
    <property type="entry name" value="ENCAP"/>
</dbReference>
<dbReference type="PANTHER" id="PTHR37165">
    <property type="entry name" value="PEPTIDASE U56 FAMILY"/>
    <property type="match status" value="1"/>
</dbReference>
<evidence type="ECO:0000256" key="3">
    <source>
        <dbReference type="ARBA" id="ARBA00033787"/>
    </source>
</evidence>
<dbReference type="PANTHER" id="PTHR37165:SF1">
    <property type="entry name" value="TYPE 1 ENCAPSULIN SHELL PROTEIN"/>
    <property type="match status" value="1"/>
</dbReference>
<evidence type="ECO:0000313" key="4">
    <source>
        <dbReference type="EMBL" id="PWJ95430.1"/>
    </source>
</evidence>
<dbReference type="EMBL" id="QGGI01000005">
    <property type="protein sequence ID" value="PWJ95430.1"/>
    <property type="molecule type" value="Genomic_DNA"/>
</dbReference>
<comment type="caution">
    <text evidence="4">The sequence shown here is derived from an EMBL/GenBank/DDBJ whole genome shotgun (WGS) entry which is preliminary data.</text>
</comment>
<dbReference type="Gene3D" id="3.30.2320.10">
    <property type="entry name" value="hypothetical protein PF0899 domain"/>
    <property type="match status" value="1"/>
</dbReference>
<organism evidence="4 5">
    <name type="scientific">Oceanotoga teriensis</name>
    <dbReference type="NCBI Taxonomy" id="515440"/>
    <lineage>
        <taxon>Bacteria</taxon>
        <taxon>Thermotogati</taxon>
        <taxon>Thermotogota</taxon>
        <taxon>Thermotogae</taxon>
        <taxon>Petrotogales</taxon>
        <taxon>Petrotogaceae</taxon>
        <taxon>Oceanotoga</taxon>
    </lineage>
</organism>
<evidence type="ECO:0000256" key="1">
    <source>
        <dbReference type="ARBA" id="ARBA00033738"/>
    </source>
</evidence>
<comment type="subcellular location">
    <subcellularLocation>
        <location evidence="1">Encapsulin nanocompartment</location>
    </subcellularLocation>
</comment>
<dbReference type="AlphaFoldDB" id="A0AA45HJ60"/>
<name>A0AA45HJ60_9BACT</name>
<reference evidence="4 5" key="1">
    <citation type="submission" date="2018-05" db="EMBL/GenBank/DDBJ databases">
        <title>Genomic Encyclopedia of Type Strains, Phase IV (KMG-IV): sequencing the most valuable type-strain genomes for metagenomic binning, comparative biology and taxonomic classification.</title>
        <authorList>
            <person name="Goeker M."/>
        </authorList>
    </citation>
    <scope>NUCLEOTIDE SEQUENCE [LARGE SCALE GENOMIC DNA]</scope>
    <source>
        <strain evidence="4 5">DSM 24906</strain>
    </source>
</reference>
<evidence type="ECO:0000313" key="5">
    <source>
        <dbReference type="Proteomes" id="UP000245921"/>
    </source>
</evidence>
<dbReference type="InterPro" id="IPR051429">
    <property type="entry name" value="Encapsulin_nc"/>
</dbReference>
<dbReference type="PIRSF" id="PIRSF019254">
    <property type="entry name" value="CFP29"/>
    <property type="match status" value="1"/>
</dbReference>
<dbReference type="Gene3D" id="3.30.2400.30">
    <property type="match status" value="1"/>
</dbReference>
<comment type="similarity">
    <text evidence="2">Belongs to the encapsulin family. Family 1 subfamily.</text>
</comment>
<keyword evidence="3" id="KW-1284">Encapsulin nanocompartment</keyword>
<dbReference type="GO" id="GO:0140737">
    <property type="term" value="C:encapsulin nanocompartment"/>
    <property type="evidence" value="ECO:0007669"/>
    <property type="project" value="UniProtKB-SubCell"/>
</dbReference>
<dbReference type="RefSeq" id="WP_206050527.1">
    <property type="nucleotide sequence ID" value="NZ_QGGI01000005.1"/>
</dbReference>
<evidence type="ECO:0000256" key="2">
    <source>
        <dbReference type="ARBA" id="ARBA00033743"/>
    </source>
</evidence>
<dbReference type="Pfam" id="PF04454">
    <property type="entry name" value="Linocin_M18"/>
    <property type="match status" value="1"/>
</dbReference>
<dbReference type="Proteomes" id="UP000245921">
    <property type="component" value="Unassembled WGS sequence"/>
</dbReference>
<gene>
    <name evidence="4" type="ORF">C7380_10557</name>
</gene>